<evidence type="ECO:0000313" key="1">
    <source>
        <dbReference type="EMBL" id="MXP65985.1"/>
    </source>
</evidence>
<keyword evidence="2" id="KW-1185">Reference proteome</keyword>
<sequence>MILLLIRPFAAPATVTAEDVAQAWNESISRLGILPVFPPEEDLHVGDLWAVIASDAEGTPLLGKAVRLAHIDLRDLMHAAQQRQPRFPDTAARAAGDEFRRQPLIEVPPEEGATDAIRLTLAAFPGITIRHSRRIASASAPGWLSFGAARDELEEEEIRILLAETYGVSAAAAAGRLDEWCSAVSTRLLCTDAFARRTLALAVSKHVLEARDGRHTVPLQLRLVTRVFLMREIEQNRIRDSGADARAGAVAPNSTPGGASAGAALAEASFRQAGRTGITLRQVFERPVVFGFRAVTVALPPSSPPSEPEP</sequence>
<evidence type="ECO:0000313" key="2">
    <source>
        <dbReference type="Proteomes" id="UP000460715"/>
    </source>
</evidence>
<proteinExistence type="predicted"/>
<dbReference type="EMBL" id="SNVJ01000034">
    <property type="protein sequence ID" value="MXP65985.1"/>
    <property type="molecule type" value="Genomic_DNA"/>
</dbReference>
<dbReference type="RefSeq" id="WP_160939393.1">
    <property type="nucleotide sequence ID" value="NZ_SNVJ01000034.1"/>
</dbReference>
<organism evidence="1 2">
    <name type="scientific">Teichococcus coralli</name>
    <dbReference type="NCBI Taxonomy" id="2545983"/>
    <lineage>
        <taxon>Bacteria</taxon>
        <taxon>Pseudomonadati</taxon>
        <taxon>Pseudomonadota</taxon>
        <taxon>Alphaproteobacteria</taxon>
        <taxon>Acetobacterales</taxon>
        <taxon>Roseomonadaceae</taxon>
        <taxon>Roseomonas</taxon>
    </lineage>
</organism>
<reference evidence="1 2" key="1">
    <citation type="submission" date="2019-03" db="EMBL/GenBank/DDBJ databases">
        <title>Roseomonas sp. a novel Roseomonas species isolated from Sea whip Gorgonian.</title>
        <authorList>
            <person name="Li F."/>
            <person name="Pan X."/>
            <person name="Huang S."/>
            <person name="Li Z."/>
            <person name="Meng B."/>
        </authorList>
    </citation>
    <scope>NUCLEOTIDE SEQUENCE [LARGE SCALE GENOMIC DNA]</scope>
    <source>
        <strain evidence="1 2">M0104</strain>
    </source>
</reference>
<dbReference type="AlphaFoldDB" id="A0A845BG48"/>
<dbReference type="Proteomes" id="UP000460715">
    <property type="component" value="Unassembled WGS sequence"/>
</dbReference>
<dbReference type="OrthoDB" id="8300246at2"/>
<comment type="caution">
    <text evidence="1">The sequence shown here is derived from an EMBL/GenBank/DDBJ whole genome shotgun (WGS) entry which is preliminary data.</text>
</comment>
<gene>
    <name evidence="1" type="ORF">E0493_21800</name>
</gene>
<name>A0A845BG48_9PROT</name>
<accession>A0A845BG48</accession>
<protein>
    <submittedName>
        <fullName evidence="1">Uncharacterized protein</fullName>
    </submittedName>
</protein>